<dbReference type="GO" id="GO:0008270">
    <property type="term" value="F:zinc ion binding"/>
    <property type="evidence" value="ECO:0007669"/>
    <property type="project" value="UniProtKB-KW"/>
</dbReference>
<proteinExistence type="predicted"/>
<dbReference type="SUPFAM" id="SSF57850">
    <property type="entry name" value="RING/U-box"/>
    <property type="match status" value="1"/>
</dbReference>
<dbReference type="InParanoid" id="A0A6I8P6D3"/>
<dbReference type="InterPro" id="IPR001841">
    <property type="entry name" value="Znf_RING"/>
</dbReference>
<evidence type="ECO:0000256" key="1">
    <source>
        <dbReference type="ARBA" id="ARBA00022723"/>
    </source>
</evidence>
<evidence type="ECO:0000256" key="5">
    <source>
        <dbReference type="SAM" id="MobiDB-lite"/>
    </source>
</evidence>
<feature type="region of interest" description="Disordered" evidence="5">
    <location>
        <begin position="195"/>
        <end position="248"/>
    </location>
</feature>
<evidence type="ECO:0000256" key="2">
    <source>
        <dbReference type="ARBA" id="ARBA00022771"/>
    </source>
</evidence>
<dbReference type="GeneTree" id="ENSGT00940000159671"/>
<evidence type="ECO:0000256" key="3">
    <source>
        <dbReference type="ARBA" id="ARBA00022833"/>
    </source>
</evidence>
<dbReference type="PANTHER" id="PTHR16200">
    <property type="entry name" value="RING ZINC FINGER"/>
    <property type="match status" value="1"/>
</dbReference>
<reference evidence="7" key="2">
    <citation type="submission" date="2025-09" db="UniProtKB">
        <authorList>
            <consortium name="Ensembl"/>
        </authorList>
    </citation>
    <scope>IDENTIFICATION</scope>
    <source>
        <strain evidence="7">Glennie</strain>
    </source>
</reference>
<evidence type="ECO:0000313" key="8">
    <source>
        <dbReference type="Proteomes" id="UP000002279"/>
    </source>
</evidence>
<dbReference type="InterPro" id="IPR013083">
    <property type="entry name" value="Znf_RING/FYVE/PHD"/>
</dbReference>
<dbReference type="SMART" id="SM00184">
    <property type="entry name" value="RING"/>
    <property type="match status" value="1"/>
</dbReference>
<name>A0A6I8P6D3_ORNAN</name>
<accession>A0A6I8P6D3</accession>
<keyword evidence="3" id="KW-0862">Zinc</keyword>
<dbReference type="Proteomes" id="UP000002279">
    <property type="component" value="Unplaced"/>
</dbReference>
<evidence type="ECO:0000313" key="7">
    <source>
        <dbReference type="Ensembl" id="ENSOANP00000049463.1"/>
    </source>
</evidence>
<keyword evidence="2 4" id="KW-0863">Zinc-finger</keyword>
<sequence>MKTAVILITVIIWPRWPKPPGLVPPTAPTHTYNPPPTPNAPELCWRVPGGGGGGGEARAVPSRPPQKCLQQLWNTILLVALLLGTGLVVQAHGRPLPQLRAPLPWVPGCGSPLDLKQRILRRLSALKTRRYHPGRQPRAHVPDIQTCAVCLDRFCKNQFLRVLPCLHEFHRDCVDPWLLLQQTCPLCKHNILGEPPDPEAESGRPGRRAGPAAAAAKAKEESGDAASPSGFPTGSCRASRDAPGSEDS</sequence>
<dbReference type="AlphaFoldDB" id="A0A6I8P6D3"/>
<dbReference type="Ensembl" id="ENSOANT00000060133.1">
    <property type="protein sequence ID" value="ENSOANP00000049463.1"/>
    <property type="gene ID" value="ENSOANG00000047939.1"/>
</dbReference>
<keyword evidence="8" id="KW-1185">Reference proteome</keyword>
<keyword evidence="1" id="KW-0479">Metal-binding</keyword>
<dbReference type="Pfam" id="PF13639">
    <property type="entry name" value="zf-RING_2"/>
    <property type="match status" value="1"/>
</dbReference>
<evidence type="ECO:0000256" key="4">
    <source>
        <dbReference type="PROSITE-ProRule" id="PRU00175"/>
    </source>
</evidence>
<organism evidence="7 8">
    <name type="scientific">Ornithorhynchus anatinus</name>
    <name type="common">Duckbill platypus</name>
    <dbReference type="NCBI Taxonomy" id="9258"/>
    <lineage>
        <taxon>Eukaryota</taxon>
        <taxon>Metazoa</taxon>
        <taxon>Chordata</taxon>
        <taxon>Craniata</taxon>
        <taxon>Vertebrata</taxon>
        <taxon>Euteleostomi</taxon>
        <taxon>Mammalia</taxon>
        <taxon>Monotremata</taxon>
        <taxon>Ornithorhynchidae</taxon>
        <taxon>Ornithorhynchus</taxon>
    </lineage>
</organism>
<dbReference type="Gene3D" id="3.30.40.10">
    <property type="entry name" value="Zinc/RING finger domain, C3HC4 (zinc finger)"/>
    <property type="match status" value="1"/>
</dbReference>
<dbReference type="InterPro" id="IPR051073">
    <property type="entry name" value="ZNRF3_Arkadia_E3_ligases"/>
</dbReference>
<dbReference type="PROSITE" id="PS50089">
    <property type="entry name" value="ZF_RING_2"/>
    <property type="match status" value="1"/>
</dbReference>
<protein>
    <recommendedName>
        <fullName evidence="6">RING-type domain-containing protein</fullName>
    </recommendedName>
</protein>
<evidence type="ECO:0000259" key="6">
    <source>
        <dbReference type="PROSITE" id="PS50089"/>
    </source>
</evidence>
<feature type="domain" description="RING-type" evidence="6">
    <location>
        <begin position="147"/>
        <end position="188"/>
    </location>
</feature>
<reference evidence="7" key="1">
    <citation type="submission" date="2025-08" db="UniProtKB">
        <authorList>
            <consortium name="Ensembl"/>
        </authorList>
    </citation>
    <scope>IDENTIFICATION</scope>
    <source>
        <strain evidence="7">Glennie</strain>
    </source>
</reference>
<dbReference type="Bgee" id="ENSOANG00000047939">
    <property type="expression patterns" value="Expressed in endometrium and 7 other cell types or tissues"/>
</dbReference>